<feature type="domain" description="SAM" evidence="1">
    <location>
        <begin position="1"/>
        <end position="64"/>
    </location>
</feature>
<evidence type="ECO:0000259" key="1">
    <source>
        <dbReference type="PROSITE" id="PS50105"/>
    </source>
</evidence>
<dbReference type="Pfam" id="PF00536">
    <property type="entry name" value="SAM_1"/>
    <property type="match status" value="1"/>
</dbReference>
<dbReference type="SUPFAM" id="SSF47769">
    <property type="entry name" value="SAM/Pointed domain"/>
    <property type="match status" value="1"/>
</dbReference>
<dbReference type="CDD" id="cd09487">
    <property type="entry name" value="SAM_superfamily"/>
    <property type="match status" value="1"/>
</dbReference>
<name>A0AAV2KX51_KNICA</name>
<sequence>MKHQSISRWLSQLGLPQYCTALEQEYDGVEDLLHVSEYDLLELGVHSHLHRLHLLTSLLLIKERERRRVSPCCSPDPPPEARGSVVAEVNLYLEYSVTVLWYYLSVWKPATLSLTQRPDMFS</sequence>
<proteinExistence type="predicted"/>
<dbReference type="InterPro" id="IPR013761">
    <property type="entry name" value="SAM/pointed_sf"/>
</dbReference>
<dbReference type="PROSITE" id="PS50105">
    <property type="entry name" value="SAM_DOMAIN"/>
    <property type="match status" value="1"/>
</dbReference>
<evidence type="ECO:0000313" key="3">
    <source>
        <dbReference type="Proteomes" id="UP001497482"/>
    </source>
</evidence>
<protein>
    <recommendedName>
        <fullName evidence="1">SAM domain-containing protein</fullName>
    </recommendedName>
</protein>
<dbReference type="AlphaFoldDB" id="A0AAV2KX51"/>
<dbReference type="EMBL" id="OZ035824">
    <property type="protein sequence ID" value="CAL1592620.1"/>
    <property type="molecule type" value="Genomic_DNA"/>
</dbReference>
<evidence type="ECO:0000313" key="2">
    <source>
        <dbReference type="EMBL" id="CAL1592620.1"/>
    </source>
</evidence>
<dbReference type="Proteomes" id="UP001497482">
    <property type="component" value="Chromosome 2"/>
</dbReference>
<dbReference type="SMART" id="SM00454">
    <property type="entry name" value="SAM"/>
    <property type="match status" value="1"/>
</dbReference>
<organism evidence="2 3">
    <name type="scientific">Knipowitschia caucasica</name>
    <name type="common">Caucasian dwarf goby</name>
    <name type="synonym">Pomatoschistus caucasicus</name>
    <dbReference type="NCBI Taxonomy" id="637954"/>
    <lineage>
        <taxon>Eukaryota</taxon>
        <taxon>Metazoa</taxon>
        <taxon>Chordata</taxon>
        <taxon>Craniata</taxon>
        <taxon>Vertebrata</taxon>
        <taxon>Euteleostomi</taxon>
        <taxon>Actinopterygii</taxon>
        <taxon>Neopterygii</taxon>
        <taxon>Teleostei</taxon>
        <taxon>Neoteleostei</taxon>
        <taxon>Acanthomorphata</taxon>
        <taxon>Gobiaria</taxon>
        <taxon>Gobiiformes</taxon>
        <taxon>Gobioidei</taxon>
        <taxon>Gobiidae</taxon>
        <taxon>Gobiinae</taxon>
        <taxon>Knipowitschia</taxon>
    </lineage>
</organism>
<dbReference type="Gene3D" id="1.10.150.50">
    <property type="entry name" value="Transcription Factor, Ets-1"/>
    <property type="match status" value="1"/>
</dbReference>
<accession>A0AAV2KX51</accession>
<dbReference type="InterPro" id="IPR001660">
    <property type="entry name" value="SAM"/>
</dbReference>
<keyword evidence="3" id="KW-1185">Reference proteome</keyword>
<reference evidence="2 3" key="1">
    <citation type="submission" date="2024-04" db="EMBL/GenBank/DDBJ databases">
        <authorList>
            <person name="Waldvogel A.-M."/>
            <person name="Schoenle A."/>
        </authorList>
    </citation>
    <scope>NUCLEOTIDE SEQUENCE [LARGE SCALE GENOMIC DNA]</scope>
</reference>
<gene>
    <name evidence="2" type="ORF">KC01_LOCUS21848</name>
</gene>